<dbReference type="Proteomes" id="UP000578449">
    <property type="component" value="Unassembled WGS sequence"/>
</dbReference>
<evidence type="ECO:0000313" key="2">
    <source>
        <dbReference type="EMBL" id="MBB5133414.1"/>
    </source>
</evidence>
<sequence>MLDIPASVMRLRAMGAAAGALAERGELDRAAGVMDRALEAARAVAGPRERIRCLIAVAAGMAAVCPLEQALRVAYAIERVDDRIGALGAVAAALAGAGRTARAAEVLAQISDAEPDPAARRALTGALVAAGELDRAAAVAGGDPEPSWAWDALVPALVRAGRLEHARAAALLLVTNPLRRDLVLLEVAEALAEDGQAERALEVAGHIDAPSTRTQALLTAAAAFGDPARRAAVLRRATAAAQAIPNYGARTTKLQSLAVAWAEHGALDRALAVAESIERDPGRSEARVSLARLLIRQGRPEQAAAVLGDAPVLTAADPNPDLLASVASTMAEAGRLDRAVAIARGIAGRSRREEALRRVATAMAGAGHHERAGEVLDEIAAGLPATGGEDDIHHVYGWAGLADAMVRAGLADRAGEPLRHAESLIHTLYDEEERAEAWRLLQGALVRAGRFERAAVVARERGTQARLVRALCDAGRPDLALDVAESVPDPDLHGWARRRVATEWARAGRLDEAEALARAVEPAPSRCEALVAVAGARARAGHLDRAVELLRLAETAAASVPDPRERAGRQREVVETLMTAGRLDRAAELLRQAENEANAETGTNAETEVNADTGDDASAGLLAEVLVAAGRLDRALTVALEIGDPLEQCHALAAVAEAYAARPRPRRDPLLYPEAVSSSVRDPEVRTRIWARAARARAVTGDAVRAGRLLDQVFAGGDPAPGPAAVAAAEALAAAGRHDRALELAATYADPRTGAAITAVVASALAHAGDLDRAGETARSIADPEAREWALAAVSYALARAGEPERALSMLFP</sequence>
<evidence type="ECO:0000256" key="1">
    <source>
        <dbReference type="SAM" id="Coils"/>
    </source>
</evidence>
<dbReference type="GO" id="GO:0003729">
    <property type="term" value="F:mRNA binding"/>
    <property type="evidence" value="ECO:0007669"/>
    <property type="project" value="TreeGrafter"/>
</dbReference>
<accession>A0A840NX50</accession>
<name>A0A840NX50_9ACTN</name>
<feature type="coiled-coil region" evidence="1">
    <location>
        <begin position="583"/>
        <end position="610"/>
    </location>
</feature>
<reference evidence="2 3" key="1">
    <citation type="submission" date="2020-08" db="EMBL/GenBank/DDBJ databases">
        <title>Genomic Encyclopedia of Type Strains, Phase IV (KMG-IV): sequencing the most valuable type-strain genomes for metagenomic binning, comparative biology and taxonomic classification.</title>
        <authorList>
            <person name="Goeker M."/>
        </authorList>
    </citation>
    <scope>NUCLEOTIDE SEQUENCE [LARGE SCALE GENOMIC DNA]</scope>
    <source>
        <strain evidence="2 3">DSM 45615</strain>
    </source>
</reference>
<keyword evidence="3" id="KW-1185">Reference proteome</keyword>
<protein>
    <submittedName>
        <fullName evidence="2">Tetratricopeptide (TPR) repeat protein</fullName>
    </submittedName>
</protein>
<dbReference type="SUPFAM" id="SSF48452">
    <property type="entry name" value="TPR-like"/>
    <property type="match status" value="3"/>
</dbReference>
<dbReference type="Gene3D" id="1.25.40.10">
    <property type="entry name" value="Tetratricopeptide repeat domain"/>
    <property type="match status" value="6"/>
</dbReference>
<dbReference type="PANTHER" id="PTHR47938">
    <property type="entry name" value="RESPIRATORY COMPLEX I CHAPERONE (CIA84), PUTATIVE (AFU_ORTHOLOGUE AFUA_2G06020)-RELATED"/>
    <property type="match status" value="1"/>
</dbReference>
<dbReference type="RefSeq" id="WP_185050385.1">
    <property type="nucleotide sequence ID" value="NZ_BAABIX010000001.1"/>
</dbReference>
<proteinExistence type="predicted"/>
<dbReference type="PANTHER" id="PTHR47938:SF35">
    <property type="entry name" value="PENTATRICOPEPTIDE REPEAT-CONTAINING PROTEIN 4, MITOCHONDRIAL-RELATED"/>
    <property type="match status" value="1"/>
</dbReference>
<gene>
    <name evidence="2" type="ORF">HNP84_003140</name>
</gene>
<dbReference type="EMBL" id="JACHGN010000006">
    <property type="protein sequence ID" value="MBB5133414.1"/>
    <property type="molecule type" value="Genomic_DNA"/>
</dbReference>
<dbReference type="AlphaFoldDB" id="A0A840NX50"/>
<dbReference type="Pfam" id="PF14559">
    <property type="entry name" value="TPR_19"/>
    <property type="match status" value="1"/>
</dbReference>
<keyword evidence="1" id="KW-0175">Coiled coil</keyword>
<evidence type="ECO:0000313" key="3">
    <source>
        <dbReference type="Proteomes" id="UP000578449"/>
    </source>
</evidence>
<organism evidence="2 3">
    <name type="scientific">Thermocatellispora tengchongensis</name>
    <dbReference type="NCBI Taxonomy" id="1073253"/>
    <lineage>
        <taxon>Bacteria</taxon>
        <taxon>Bacillati</taxon>
        <taxon>Actinomycetota</taxon>
        <taxon>Actinomycetes</taxon>
        <taxon>Streptosporangiales</taxon>
        <taxon>Streptosporangiaceae</taxon>
        <taxon>Thermocatellispora</taxon>
    </lineage>
</organism>
<dbReference type="InterPro" id="IPR011990">
    <property type="entry name" value="TPR-like_helical_dom_sf"/>
</dbReference>
<comment type="caution">
    <text evidence="2">The sequence shown here is derived from an EMBL/GenBank/DDBJ whole genome shotgun (WGS) entry which is preliminary data.</text>
</comment>